<dbReference type="STRING" id="373668.SAMN05421786_102470"/>
<proteinExistence type="predicted"/>
<dbReference type="Proteomes" id="UP000186744">
    <property type="component" value="Unassembled WGS sequence"/>
</dbReference>
<protein>
    <submittedName>
        <fullName evidence="1">Uncharacterized protein</fullName>
    </submittedName>
</protein>
<evidence type="ECO:0000313" key="2">
    <source>
        <dbReference type="Proteomes" id="UP000186744"/>
    </source>
</evidence>
<sequence length="40" mass="4534">MLILINLLTLIKILDGTPDIRRVSGVNNIFLIKSKNINEQ</sequence>
<gene>
    <name evidence="1" type="ORF">SAMN05421786_102470</name>
</gene>
<dbReference type="AlphaFoldDB" id="A0A1N7MCM9"/>
<reference evidence="2" key="1">
    <citation type="submission" date="2017-01" db="EMBL/GenBank/DDBJ databases">
        <authorList>
            <person name="Varghese N."/>
            <person name="Submissions S."/>
        </authorList>
    </citation>
    <scope>NUCLEOTIDE SEQUENCE [LARGE SCALE GENOMIC DNA]</scope>
    <source>
        <strain evidence="2">DSM 18017</strain>
    </source>
</reference>
<name>A0A1N7MCM9_9FLAO</name>
<keyword evidence="2" id="KW-1185">Reference proteome</keyword>
<dbReference type="EMBL" id="FTOL01000002">
    <property type="protein sequence ID" value="SIS83844.1"/>
    <property type="molecule type" value="Genomic_DNA"/>
</dbReference>
<accession>A0A1N7MCM9</accession>
<organism evidence="1 2">
    <name type="scientific">Chryseobacterium ureilyticum</name>
    <dbReference type="NCBI Taxonomy" id="373668"/>
    <lineage>
        <taxon>Bacteria</taxon>
        <taxon>Pseudomonadati</taxon>
        <taxon>Bacteroidota</taxon>
        <taxon>Flavobacteriia</taxon>
        <taxon>Flavobacteriales</taxon>
        <taxon>Weeksellaceae</taxon>
        <taxon>Chryseobacterium group</taxon>
        <taxon>Chryseobacterium</taxon>
    </lineage>
</organism>
<evidence type="ECO:0000313" key="1">
    <source>
        <dbReference type="EMBL" id="SIS83844.1"/>
    </source>
</evidence>